<gene>
    <name evidence="1" type="ORF">K1I37_01155</name>
</gene>
<dbReference type="AlphaFoldDB" id="T0DPB8"/>
<evidence type="ECO:0000313" key="2">
    <source>
        <dbReference type="Proteomes" id="UP000829401"/>
    </source>
</evidence>
<proteinExistence type="predicted"/>
<accession>A0A9E6ZGV3</accession>
<dbReference type="eggNOG" id="COG0189">
    <property type="taxonomic scope" value="Bacteria"/>
</dbReference>
<dbReference type="STRING" id="1356854.N007_00340"/>
<name>T0DPB8_ALIAG</name>
<keyword evidence="2" id="KW-1185">Reference proteome</keyword>
<dbReference type="RefSeq" id="WP_021294682.1">
    <property type="nucleotide sequence ID" value="NZ_AURB01000001.1"/>
</dbReference>
<dbReference type="EMBL" id="CP080467">
    <property type="protein sequence ID" value="UNO49202.1"/>
    <property type="molecule type" value="Genomic_DNA"/>
</dbReference>
<dbReference type="Pfam" id="PF14398">
    <property type="entry name" value="ATPgrasp_YheCD"/>
    <property type="match status" value="1"/>
</dbReference>
<dbReference type="Proteomes" id="UP000829401">
    <property type="component" value="Chromosome"/>
</dbReference>
<dbReference type="SUPFAM" id="SSF56059">
    <property type="entry name" value="Glutathione synthetase ATP-binding domain-like"/>
    <property type="match status" value="1"/>
</dbReference>
<dbReference type="KEGG" id="aaco:K1I37_01155"/>
<sequence length="281" mass="32332">MALNTKEVIELTRGRLNPSRMFLDKWQMYLALTHDAIQGLRIPYTLLMNQCTATRLEGQSAWYIKPVDTWGGHQIARCEQSGEHSWTLLHQTGRTLYYRRTQALLDHLHMLYHPLTTIVQQAAPIVTWQGRPFDIRVLCQRQSDAWLIAGTLARVAQTDSIVSNIGTGRGEVHETREILREIYPKTVKRRRVQNKLNQVSLKICHVLDTYASFDEVGIDYGLGAEGQLWLFEVNTNDRLGGPSHQLFAQLPDKTVYEQIEARAAESRRQWLSTLLSDLFFT</sequence>
<dbReference type="OrthoDB" id="2371125at2"/>
<reference evidence="2" key="1">
    <citation type="journal article" date="2022" name="G3 (Bethesda)">
        <title>Unveiling the complete genome sequence of Alicyclobacillus acidoterrestris DSM 3922T, a taint-producing strain.</title>
        <authorList>
            <person name="Leonardo I.C."/>
            <person name="Barreto Crespo M.T."/>
            <person name="Gaspar F.B."/>
        </authorList>
    </citation>
    <scope>NUCLEOTIDE SEQUENCE [LARGE SCALE GENOMIC DNA]</scope>
    <source>
        <strain evidence="2">DSM 3922</strain>
    </source>
</reference>
<protein>
    <submittedName>
        <fullName evidence="1">YheC/YheD family protein</fullName>
    </submittedName>
</protein>
<dbReference type="Gene3D" id="3.30.470.20">
    <property type="entry name" value="ATP-grasp fold, B domain"/>
    <property type="match status" value="1"/>
</dbReference>
<dbReference type="InterPro" id="IPR026838">
    <property type="entry name" value="YheC/D"/>
</dbReference>
<evidence type="ECO:0000313" key="1">
    <source>
        <dbReference type="EMBL" id="UNO49202.1"/>
    </source>
</evidence>
<organism evidence="1 2">
    <name type="scientific">Alicyclobacillus acidoterrestris (strain ATCC 49025 / DSM 3922 / CIP 106132 / NCIMB 13137 / GD3B)</name>
    <dbReference type="NCBI Taxonomy" id="1356854"/>
    <lineage>
        <taxon>Bacteria</taxon>
        <taxon>Bacillati</taxon>
        <taxon>Bacillota</taxon>
        <taxon>Bacilli</taxon>
        <taxon>Bacillales</taxon>
        <taxon>Alicyclobacillaceae</taxon>
        <taxon>Alicyclobacillus</taxon>
    </lineage>
</organism>
<accession>T0DPB8</accession>